<gene>
    <name evidence="2" type="ORF">PHYEVI_LOCUS2142</name>
</gene>
<name>A0A9N9TH22_PHYSR</name>
<evidence type="ECO:0000313" key="3">
    <source>
        <dbReference type="Proteomes" id="UP001153712"/>
    </source>
</evidence>
<protein>
    <submittedName>
        <fullName evidence="2">Uncharacterized protein</fullName>
    </submittedName>
</protein>
<reference evidence="2" key="1">
    <citation type="submission" date="2022-01" db="EMBL/GenBank/DDBJ databases">
        <authorList>
            <person name="King R."/>
        </authorList>
    </citation>
    <scope>NUCLEOTIDE SEQUENCE</scope>
</reference>
<keyword evidence="1" id="KW-0812">Transmembrane</keyword>
<keyword evidence="1" id="KW-1133">Transmembrane helix</keyword>
<evidence type="ECO:0000313" key="2">
    <source>
        <dbReference type="EMBL" id="CAG9855696.1"/>
    </source>
</evidence>
<dbReference type="EMBL" id="OU900104">
    <property type="protein sequence ID" value="CAG9855696.1"/>
    <property type="molecule type" value="Genomic_DNA"/>
</dbReference>
<keyword evidence="1" id="KW-0472">Membrane</keyword>
<dbReference type="AlphaFoldDB" id="A0A9N9TH22"/>
<organism evidence="2 3">
    <name type="scientific">Phyllotreta striolata</name>
    <name type="common">Striped flea beetle</name>
    <name type="synonym">Crioceris striolata</name>
    <dbReference type="NCBI Taxonomy" id="444603"/>
    <lineage>
        <taxon>Eukaryota</taxon>
        <taxon>Metazoa</taxon>
        <taxon>Ecdysozoa</taxon>
        <taxon>Arthropoda</taxon>
        <taxon>Hexapoda</taxon>
        <taxon>Insecta</taxon>
        <taxon>Pterygota</taxon>
        <taxon>Neoptera</taxon>
        <taxon>Endopterygota</taxon>
        <taxon>Coleoptera</taxon>
        <taxon>Polyphaga</taxon>
        <taxon>Cucujiformia</taxon>
        <taxon>Chrysomeloidea</taxon>
        <taxon>Chrysomelidae</taxon>
        <taxon>Galerucinae</taxon>
        <taxon>Alticini</taxon>
        <taxon>Phyllotreta</taxon>
    </lineage>
</organism>
<proteinExistence type="predicted"/>
<evidence type="ECO:0000256" key="1">
    <source>
        <dbReference type="SAM" id="Phobius"/>
    </source>
</evidence>
<accession>A0A9N9TH22</accession>
<keyword evidence="3" id="KW-1185">Reference proteome</keyword>
<dbReference type="Proteomes" id="UP001153712">
    <property type="component" value="Chromosome 11"/>
</dbReference>
<sequence>MFNRLLGWPFNEIEQAKFYIEEDEAITDKVDKGYPKILNNWLKKLLEETQDSTVSATENLIKSTQIQITSEIADSGFFENMHQANQEELSGKIVTEGSTSIPTNLLQNKTTMLGLDKIPIDQVQMSYEEITTLYNDDEYEDDGIASTMISGTTEVVTDTTYHDLILKHTMEDTLFNNCCKLLIILVVILIVLLVTAGVFLFYKKIKDGKERFSTSGFQNEGKQNQKSK</sequence>
<feature type="transmembrane region" description="Helical" evidence="1">
    <location>
        <begin position="181"/>
        <end position="202"/>
    </location>
</feature>